<dbReference type="GO" id="GO:0019185">
    <property type="term" value="C:snRNA-activating protein complex"/>
    <property type="evidence" value="ECO:0007669"/>
    <property type="project" value="TreeGrafter"/>
</dbReference>
<feature type="compositionally biased region" description="Polar residues" evidence="1">
    <location>
        <begin position="520"/>
        <end position="537"/>
    </location>
</feature>
<reference evidence="2" key="2">
    <citation type="submission" date="2023-04" db="EMBL/GenBank/DDBJ databases">
        <authorList>
            <person name="Bu L."/>
            <person name="Lu L."/>
            <person name="Laidemitt M.R."/>
            <person name="Zhang S.M."/>
            <person name="Mutuku M."/>
            <person name="Mkoji G."/>
            <person name="Steinauer M."/>
            <person name="Loker E.S."/>
        </authorList>
    </citation>
    <scope>NUCLEOTIDE SEQUENCE</scope>
    <source>
        <strain evidence="2">KasaAsao</strain>
        <tissue evidence="2">Whole Snail</tissue>
    </source>
</reference>
<gene>
    <name evidence="2" type="ORF">Bpfe_019642</name>
</gene>
<feature type="compositionally biased region" description="Acidic residues" evidence="1">
    <location>
        <begin position="327"/>
        <end position="339"/>
    </location>
</feature>
<feature type="region of interest" description="Disordered" evidence="1">
    <location>
        <begin position="309"/>
        <end position="346"/>
    </location>
</feature>
<protein>
    <submittedName>
        <fullName evidence="2">snRNA-activating protein complex subunit 1</fullName>
    </submittedName>
</protein>
<proteinExistence type="predicted"/>
<dbReference type="PANTHER" id="PTHR15131">
    <property type="entry name" value="SMALL NUCLEAR RNA ACTIVATING COMPLEX, POLYPEPTIDE 1"/>
    <property type="match status" value="1"/>
</dbReference>
<dbReference type="InterPro" id="IPR019188">
    <property type="entry name" value="SNAPC1"/>
</dbReference>
<comment type="caution">
    <text evidence="2">The sequence shown here is derived from an EMBL/GenBank/DDBJ whole genome shotgun (WGS) entry which is preliminary data.</text>
</comment>
<feature type="compositionally biased region" description="Basic and acidic residues" evidence="1">
    <location>
        <begin position="317"/>
        <end position="326"/>
    </location>
</feature>
<dbReference type="Proteomes" id="UP001233172">
    <property type="component" value="Unassembled WGS sequence"/>
</dbReference>
<reference evidence="2" key="1">
    <citation type="journal article" date="2023" name="PLoS Negl. Trop. Dis.">
        <title>A genome sequence for Biomphalaria pfeifferi, the major vector snail for the human-infecting parasite Schistosoma mansoni.</title>
        <authorList>
            <person name="Bu L."/>
            <person name="Lu L."/>
            <person name="Laidemitt M.R."/>
            <person name="Zhang S.M."/>
            <person name="Mutuku M."/>
            <person name="Mkoji G."/>
            <person name="Steinauer M."/>
            <person name="Loker E.S."/>
        </authorList>
    </citation>
    <scope>NUCLEOTIDE SEQUENCE</scope>
    <source>
        <strain evidence="2">KasaAsao</strain>
    </source>
</reference>
<organism evidence="2 3">
    <name type="scientific">Biomphalaria pfeifferi</name>
    <name type="common">Bloodfluke planorb</name>
    <name type="synonym">Freshwater snail</name>
    <dbReference type="NCBI Taxonomy" id="112525"/>
    <lineage>
        <taxon>Eukaryota</taxon>
        <taxon>Metazoa</taxon>
        <taxon>Spiralia</taxon>
        <taxon>Lophotrochozoa</taxon>
        <taxon>Mollusca</taxon>
        <taxon>Gastropoda</taxon>
        <taxon>Heterobranchia</taxon>
        <taxon>Euthyneura</taxon>
        <taxon>Panpulmonata</taxon>
        <taxon>Hygrophila</taxon>
        <taxon>Lymnaeoidea</taxon>
        <taxon>Planorbidae</taxon>
        <taxon>Biomphalaria</taxon>
    </lineage>
</organism>
<dbReference type="EMBL" id="JASAOG010000109">
    <property type="protein sequence ID" value="KAK0050916.1"/>
    <property type="molecule type" value="Genomic_DNA"/>
</dbReference>
<evidence type="ECO:0000313" key="2">
    <source>
        <dbReference type="EMBL" id="KAK0050916.1"/>
    </source>
</evidence>
<dbReference type="GO" id="GO:0042796">
    <property type="term" value="P:snRNA transcription by RNA polymerase III"/>
    <property type="evidence" value="ECO:0007669"/>
    <property type="project" value="TreeGrafter"/>
</dbReference>
<accession>A0AAD8F5C1</accession>
<dbReference type="GO" id="GO:0042795">
    <property type="term" value="P:snRNA transcription by RNA polymerase II"/>
    <property type="evidence" value="ECO:0007669"/>
    <property type="project" value="TreeGrafter"/>
</dbReference>
<name>A0AAD8F5C1_BIOPF</name>
<evidence type="ECO:0000313" key="3">
    <source>
        <dbReference type="Proteomes" id="UP001233172"/>
    </source>
</evidence>
<keyword evidence="3" id="KW-1185">Reference proteome</keyword>
<evidence type="ECO:0000256" key="1">
    <source>
        <dbReference type="SAM" id="MobiDB-lite"/>
    </source>
</evidence>
<sequence>MGKPRKRIFDDSGNDFSYLPTIGVRTDFKRLMNDYIKLKTVRYEEFSKLWREKKMEYLYIGRSSDREAREFVEEIMLIALEYFLPPYQFQVRVGGLYLLYGLYEIQPIIPKVKIRLTSSQWKDIVNFEQQASQQNHLDVIYVFHRLFEEKAFQFCYAAAEYNPYSKNILPADKEEDLADDMKEESTAVTENFNFETLEQLSFLMEKYQQSKFALDTTPHRSLNIISETITDDLVGLIQSSKEKILEILKKDTKTVTKEDHAETTGERRKHLKELALAGCASAKKPNEFIATELGSKEVFIVADGEANHIESPQLPEPQEKDVSDHDDLVDDDDDEDEDYVPPKCLKTGNAKKREKLVVSNSAFGKKAAKKVSARAAKDLVLIPEQESTKHSVATETNLMCSMQDDEVSSETHPDEPVIKIENAEEEEQNKNRYGYTNYLSLLYKESISNASASRKTQESRFKKIVLSDNEVLVLPPKDLIGKLKLQSRRQSKKNVSRVKSAEKRTPSSHSQNKPEKCSEKNLSPVDSQSIDLNNGDISQADDHSDTKTNVLRKSILLRLKNKCLSQDGSQDAVKKTRPQNEALVKLKEKCLASTLEDKSVGEKKTRKFTPDTSLIDDTSVWAEIQLLKKENPVFLSPELSKATKVNFVQVNVKTPDSTLESQQDKVKEEPMTFKFI</sequence>
<feature type="compositionally biased region" description="Basic residues" evidence="1">
    <location>
        <begin position="485"/>
        <end position="496"/>
    </location>
</feature>
<dbReference type="GO" id="GO:0043565">
    <property type="term" value="F:sequence-specific DNA binding"/>
    <property type="evidence" value="ECO:0007669"/>
    <property type="project" value="TreeGrafter"/>
</dbReference>
<dbReference type="AlphaFoldDB" id="A0AAD8F5C1"/>
<dbReference type="PANTHER" id="PTHR15131:SF3">
    <property type="entry name" value="SNRNA-ACTIVATING PROTEIN COMPLEX SUBUNIT 1"/>
    <property type="match status" value="1"/>
</dbReference>
<feature type="region of interest" description="Disordered" evidence="1">
    <location>
        <begin position="485"/>
        <end position="545"/>
    </location>
</feature>
<dbReference type="Pfam" id="PF09808">
    <property type="entry name" value="SNAPC1"/>
    <property type="match status" value="1"/>
</dbReference>